<dbReference type="STRING" id="53468.A0A0R3UDA4"/>
<keyword evidence="2" id="KW-1185">Reference proteome</keyword>
<organism evidence="1 2">
    <name type="scientific">Mesocestoides corti</name>
    <name type="common">Flatworm</name>
    <dbReference type="NCBI Taxonomy" id="53468"/>
    <lineage>
        <taxon>Eukaryota</taxon>
        <taxon>Metazoa</taxon>
        <taxon>Spiralia</taxon>
        <taxon>Lophotrochozoa</taxon>
        <taxon>Platyhelminthes</taxon>
        <taxon>Cestoda</taxon>
        <taxon>Eucestoda</taxon>
        <taxon>Cyclophyllidea</taxon>
        <taxon>Mesocestoididae</taxon>
        <taxon>Mesocestoides</taxon>
    </lineage>
</organism>
<dbReference type="OrthoDB" id="6320929at2759"/>
<name>A0A0R3UDA4_MESCO</name>
<reference evidence="1 2" key="1">
    <citation type="submission" date="2018-10" db="EMBL/GenBank/DDBJ databases">
        <authorList>
            <consortium name="Pathogen Informatics"/>
        </authorList>
    </citation>
    <scope>NUCLEOTIDE SEQUENCE [LARGE SCALE GENOMIC DNA]</scope>
</reference>
<sequence length="151" mass="16321">MRPAACSSTYASDRLTGVRAIDSWIQTISSCCFSVTWLHPPSISLFSGQAGDRYNTPLDSPMVRSLQNLIKSAQLARTASSSNSGSSGESAGVRLIATLVQSPLTHYGPTRWADLPGGLQAMEHLKDAHMITLRHLLSCEQSSWVAREVTC</sequence>
<dbReference type="AlphaFoldDB" id="A0A0R3UDA4"/>
<gene>
    <name evidence="1" type="ORF">MCOS_LOCUS4903</name>
</gene>
<proteinExistence type="predicted"/>
<dbReference type="EMBL" id="UXSR01002638">
    <property type="protein sequence ID" value="VDD78900.1"/>
    <property type="molecule type" value="Genomic_DNA"/>
</dbReference>
<protein>
    <submittedName>
        <fullName evidence="1">Uncharacterized protein</fullName>
    </submittedName>
</protein>
<evidence type="ECO:0000313" key="2">
    <source>
        <dbReference type="Proteomes" id="UP000267029"/>
    </source>
</evidence>
<evidence type="ECO:0000313" key="1">
    <source>
        <dbReference type="EMBL" id="VDD78900.1"/>
    </source>
</evidence>
<accession>A0A0R3UDA4</accession>
<dbReference type="Proteomes" id="UP000267029">
    <property type="component" value="Unassembled WGS sequence"/>
</dbReference>